<reference evidence="1" key="1">
    <citation type="submission" date="2016-10" db="EMBL/GenBank/DDBJ databases">
        <title>Sequence of Gallionella enrichment culture.</title>
        <authorList>
            <person name="Poehlein A."/>
            <person name="Muehling M."/>
            <person name="Daniel R."/>
        </authorList>
    </citation>
    <scope>NUCLEOTIDE SEQUENCE</scope>
</reference>
<comment type="caution">
    <text evidence="1">The sequence shown here is derived from an EMBL/GenBank/DDBJ whole genome shotgun (WGS) entry which is preliminary data.</text>
</comment>
<gene>
    <name evidence="1" type="ORF">GALL_427340</name>
</gene>
<dbReference type="AlphaFoldDB" id="A0A1J5PVJ9"/>
<organism evidence="1">
    <name type="scientific">mine drainage metagenome</name>
    <dbReference type="NCBI Taxonomy" id="410659"/>
    <lineage>
        <taxon>unclassified sequences</taxon>
        <taxon>metagenomes</taxon>
        <taxon>ecological metagenomes</taxon>
    </lineage>
</organism>
<dbReference type="EMBL" id="MLJW01002117">
    <property type="protein sequence ID" value="OIQ75598.1"/>
    <property type="molecule type" value="Genomic_DNA"/>
</dbReference>
<sequence>MVRFDGDRRPARKADRFDHVGVKRALGKEFCPLDAARVFLEHVDEQATDDFALGLGVGNPLKLAKEQIRFVGMDQRDVVVVAEHRHDLLRLVQPQQTMIDEDAGQLIANRLMDQDRRDRGIDAARQPANHPLVANLFADFADRFLAIRAHRPVALEPCEPHEILIELGAARGVVNLRVELHRIEVPCRVGGNRKRRVGRGAVHLKPRRDFADMVSVRHPYQLASLSEPARQHRQLGVSWRDKGAAKLGGAVATFDLAAKAMHHHLLAVANSQDRHAERENRGWRHWRALGKDRGRAARKYHRLGGEVLEEGIRDLLERMNFAIDVQFPQAARDQLRHLRAEVDDQKAVMLCHVRGILCPAGARKRNGASGDRCPHPSGYFGAENAQVRDATGQLSVFHLKRRNPVTGVPRKR</sequence>
<accession>A0A1J5PVJ9</accession>
<evidence type="ECO:0000313" key="1">
    <source>
        <dbReference type="EMBL" id="OIQ75598.1"/>
    </source>
</evidence>
<protein>
    <submittedName>
        <fullName evidence="1">Uncharacterized protein</fullName>
    </submittedName>
</protein>
<name>A0A1J5PVJ9_9ZZZZ</name>
<proteinExistence type="predicted"/>